<dbReference type="SUPFAM" id="SSF46955">
    <property type="entry name" value="Putative DNA-binding domain"/>
    <property type="match status" value="1"/>
</dbReference>
<protein>
    <submittedName>
        <fullName evidence="2">Helix-turn-helix domain-containing protein</fullName>
    </submittedName>
</protein>
<accession>A0A553FYX4</accession>
<evidence type="ECO:0000313" key="3">
    <source>
        <dbReference type="Proteomes" id="UP000320443"/>
    </source>
</evidence>
<dbReference type="NCBIfam" id="TIGR01764">
    <property type="entry name" value="excise"/>
    <property type="match status" value="1"/>
</dbReference>
<keyword evidence="3" id="KW-1185">Reference proteome</keyword>
<dbReference type="AlphaFoldDB" id="A0A553FYX4"/>
<evidence type="ECO:0000259" key="1">
    <source>
        <dbReference type="Pfam" id="PF12728"/>
    </source>
</evidence>
<dbReference type="InterPro" id="IPR041657">
    <property type="entry name" value="HTH_17"/>
</dbReference>
<gene>
    <name evidence="2" type="ORF">FNY97_05480</name>
</gene>
<sequence length="59" mass="6641">MTTWLTTTEAAERLGVSPKTVYRRISDGTLAAYRLASSGQYKIRAEDLEHQIEPVSKED</sequence>
<reference evidence="2 3" key="1">
    <citation type="submission" date="2019-07" db="EMBL/GenBank/DDBJ databases">
        <title>Draft genome of C. aurimucosum strain 2274.</title>
        <authorList>
            <person name="Pacheco L.G.C."/>
            <person name="Aguiar E.R.G.R."/>
            <person name="Santos C.S."/>
            <person name="Rocha D.J.P.G."/>
            <person name="Sant'Anna L.O."/>
            <person name="Mattos-Guaraldi A.L."/>
            <person name="Santos L.S."/>
        </authorList>
    </citation>
    <scope>NUCLEOTIDE SEQUENCE [LARGE SCALE GENOMIC DNA]</scope>
    <source>
        <strain evidence="2 3">2274</strain>
    </source>
</reference>
<dbReference type="Pfam" id="PF12728">
    <property type="entry name" value="HTH_17"/>
    <property type="match status" value="1"/>
</dbReference>
<comment type="caution">
    <text evidence="2">The sequence shown here is derived from an EMBL/GenBank/DDBJ whole genome shotgun (WGS) entry which is preliminary data.</text>
</comment>
<dbReference type="InterPro" id="IPR009061">
    <property type="entry name" value="DNA-bd_dom_put_sf"/>
</dbReference>
<organism evidence="2 3">
    <name type="scientific">Corynebacterium hiratae</name>
    <dbReference type="NCBI Taxonomy" id="3139423"/>
    <lineage>
        <taxon>Bacteria</taxon>
        <taxon>Bacillati</taxon>
        <taxon>Actinomycetota</taxon>
        <taxon>Actinomycetes</taxon>
        <taxon>Mycobacteriales</taxon>
        <taxon>Corynebacteriaceae</taxon>
        <taxon>Corynebacterium</taxon>
    </lineage>
</organism>
<feature type="domain" description="Helix-turn-helix" evidence="1">
    <location>
        <begin position="4"/>
        <end position="50"/>
    </location>
</feature>
<dbReference type="EMBL" id="VKDK01000006">
    <property type="protein sequence ID" value="TRX62422.1"/>
    <property type="molecule type" value="Genomic_DNA"/>
</dbReference>
<dbReference type="Proteomes" id="UP000320443">
    <property type="component" value="Unassembled WGS sequence"/>
</dbReference>
<evidence type="ECO:0000313" key="2">
    <source>
        <dbReference type="EMBL" id="TRX62422.1"/>
    </source>
</evidence>
<dbReference type="RefSeq" id="WP_144013337.1">
    <property type="nucleotide sequence ID" value="NZ_VKDK01000006.1"/>
</dbReference>
<dbReference type="Gene3D" id="1.10.1660.10">
    <property type="match status" value="1"/>
</dbReference>
<dbReference type="InterPro" id="IPR010093">
    <property type="entry name" value="SinI_DNA-bd"/>
</dbReference>
<dbReference type="GO" id="GO:0003677">
    <property type="term" value="F:DNA binding"/>
    <property type="evidence" value="ECO:0007669"/>
    <property type="project" value="InterPro"/>
</dbReference>
<name>A0A553FYX4_9CORY</name>
<proteinExistence type="predicted"/>